<evidence type="ECO:0000256" key="5">
    <source>
        <dbReference type="ARBA" id="ARBA00022679"/>
    </source>
</evidence>
<keyword evidence="4" id="KW-0597">Phosphoprotein</keyword>
<evidence type="ECO:0000256" key="10">
    <source>
        <dbReference type="SAM" id="Phobius"/>
    </source>
</evidence>
<dbReference type="PANTHER" id="PTHR45528:SF12">
    <property type="entry name" value="SENSOR HISTIDINE KINASE ARSS"/>
    <property type="match status" value="1"/>
</dbReference>
<dbReference type="EMBL" id="PKHU01000006">
    <property type="protein sequence ID" value="PKZ28896.1"/>
    <property type="molecule type" value="Genomic_DNA"/>
</dbReference>
<dbReference type="InterPro" id="IPR050398">
    <property type="entry name" value="HssS/ArlS-like"/>
</dbReference>
<comment type="caution">
    <text evidence="13">The sequence shown here is derived from an EMBL/GenBank/DDBJ whole genome shotgun (WGS) entry which is preliminary data.</text>
</comment>
<dbReference type="SUPFAM" id="SSF158472">
    <property type="entry name" value="HAMP domain-like"/>
    <property type="match status" value="1"/>
</dbReference>
<evidence type="ECO:0000256" key="3">
    <source>
        <dbReference type="ARBA" id="ARBA00012438"/>
    </source>
</evidence>
<name>A0A2I1N942_9BACT</name>
<evidence type="ECO:0000256" key="4">
    <source>
        <dbReference type="ARBA" id="ARBA00022553"/>
    </source>
</evidence>
<dbReference type="Gene3D" id="3.30.565.10">
    <property type="entry name" value="Histidine kinase-like ATPase, C-terminal domain"/>
    <property type="match status" value="1"/>
</dbReference>
<dbReference type="RefSeq" id="WP_101637587.1">
    <property type="nucleotide sequence ID" value="NZ_PKHU01000006.1"/>
</dbReference>
<evidence type="ECO:0000313" key="14">
    <source>
        <dbReference type="Proteomes" id="UP000234639"/>
    </source>
</evidence>
<feature type="transmembrane region" description="Helical" evidence="10">
    <location>
        <begin position="7"/>
        <end position="29"/>
    </location>
</feature>
<gene>
    <name evidence="13" type="ORF">CYJ41_07280</name>
</gene>
<dbReference type="InterPro" id="IPR005467">
    <property type="entry name" value="His_kinase_dom"/>
</dbReference>
<sequence>MKHSSIFYSITFIFILSTTSIFLAFLWLINYDKENYTKELNNKYSTVSDTALYRFAKLVSEDEYETQMKNYNMVKISDDKNIAAIEQNGTILQEVSVKLGTSAIILYNRHHFLKIKHDDEEILLQDADYQPYRYHIIKVIFLFVFTILLITYIFIIRKIKPLRKIKRQIDKFANGDLNIENAKTGNDEISEVADAFYTAVMQIKKLNKSRQLFLRNIMHELKTPITKGRITAEMIPEDKYQKRLISVFEKLEELINEFAAVEEATSGKKLNIVDVYLISELIDEAINLAMVDRKNIKIYGDKDLELKVNFKLFSIAIKNIIDNGIKYSTDKFVEIYIKENSLEFHTKGENLEQDLSFYIEPFSKGSNAKQSFGLGLYIVDNIIKSHNLKFCHRYEDGKNIFYFDELKNIISNSENIDLSIIDEVQKSDSK</sequence>
<evidence type="ECO:0000313" key="13">
    <source>
        <dbReference type="EMBL" id="PKZ28896.1"/>
    </source>
</evidence>
<dbReference type="InterPro" id="IPR036890">
    <property type="entry name" value="HATPase_C_sf"/>
</dbReference>
<proteinExistence type="predicted"/>
<evidence type="ECO:0000256" key="7">
    <source>
        <dbReference type="ARBA" id="ARBA00022777"/>
    </source>
</evidence>
<comment type="subcellular location">
    <subcellularLocation>
        <location evidence="2">Membrane</location>
        <topology evidence="2">Multi-pass membrane protein</topology>
    </subcellularLocation>
</comment>
<comment type="catalytic activity">
    <reaction evidence="1">
        <text>ATP + protein L-histidine = ADP + protein N-phospho-L-histidine.</text>
        <dbReference type="EC" id="2.7.13.3"/>
    </reaction>
</comment>
<protein>
    <recommendedName>
        <fullName evidence="3">histidine kinase</fullName>
        <ecNumber evidence="3">2.7.13.3</ecNumber>
    </recommendedName>
</protein>
<keyword evidence="5" id="KW-0808">Transferase</keyword>
<dbReference type="Proteomes" id="UP000234639">
    <property type="component" value="Unassembled WGS sequence"/>
</dbReference>
<feature type="domain" description="Histidine kinase" evidence="11">
    <location>
        <begin position="216"/>
        <end position="398"/>
    </location>
</feature>
<dbReference type="InterPro" id="IPR047994">
    <property type="entry name" value="ArsS-like"/>
</dbReference>
<dbReference type="CDD" id="cd06225">
    <property type="entry name" value="HAMP"/>
    <property type="match status" value="1"/>
</dbReference>
<dbReference type="AlphaFoldDB" id="A0A2I1N942"/>
<dbReference type="InterPro" id="IPR003661">
    <property type="entry name" value="HisK_dim/P_dom"/>
</dbReference>
<dbReference type="PANTHER" id="PTHR45528">
    <property type="entry name" value="SENSOR HISTIDINE KINASE CPXA"/>
    <property type="match status" value="1"/>
</dbReference>
<evidence type="ECO:0000256" key="2">
    <source>
        <dbReference type="ARBA" id="ARBA00004141"/>
    </source>
</evidence>
<keyword evidence="7 13" id="KW-0418">Kinase</keyword>
<dbReference type="InterPro" id="IPR036097">
    <property type="entry name" value="HisK_dim/P_sf"/>
</dbReference>
<evidence type="ECO:0000256" key="9">
    <source>
        <dbReference type="ARBA" id="ARBA00023136"/>
    </source>
</evidence>
<dbReference type="InterPro" id="IPR003660">
    <property type="entry name" value="HAMP_dom"/>
</dbReference>
<reference evidence="13 14" key="1">
    <citation type="submission" date="2017-12" db="EMBL/GenBank/DDBJ databases">
        <title>Phylogenetic diversity of female urinary microbiome.</title>
        <authorList>
            <person name="Thomas-White K."/>
            <person name="Wolfe A.J."/>
        </authorList>
    </citation>
    <scope>NUCLEOTIDE SEQUENCE [LARGE SCALE GENOMIC DNA]</scope>
    <source>
        <strain evidence="13 14">UMB0112</strain>
    </source>
</reference>
<dbReference type="Pfam" id="PF00672">
    <property type="entry name" value="HAMP"/>
    <property type="match status" value="1"/>
</dbReference>
<evidence type="ECO:0000256" key="6">
    <source>
        <dbReference type="ARBA" id="ARBA00022692"/>
    </source>
</evidence>
<keyword evidence="6 10" id="KW-0812">Transmembrane</keyword>
<dbReference type="Gene3D" id="1.10.287.130">
    <property type="match status" value="1"/>
</dbReference>
<dbReference type="EC" id="2.7.13.3" evidence="3"/>
<dbReference type="PROSITE" id="PS50109">
    <property type="entry name" value="HIS_KIN"/>
    <property type="match status" value="1"/>
</dbReference>
<feature type="transmembrane region" description="Helical" evidence="10">
    <location>
        <begin position="136"/>
        <end position="156"/>
    </location>
</feature>
<accession>A0A2I1N942</accession>
<dbReference type="SUPFAM" id="SSF47384">
    <property type="entry name" value="Homodimeric domain of signal transducing histidine kinase"/>
    <property type="match status" value="1"/>
</dbReference>
<organism evidence="13 14">
    <name type="scientific">Campylobacter ureolyticus</name>
    <dbReference type="NCBI Taxonomy" id="827"/>
    <lineage>
        <taxon>Bacteria</taxon>
        <taxon>Pseudomonadati</taxon>
        <taxon>Campylobacterota</taxon>
        <taxon>Epsilonproteobacteria</taxon>
        <taxon>Campylobacterales</taxon>
        <taxon>Campylobacteraceae</taxon>
        <taxon>Campylobacter</taxon>
    </lineage>
</organism>
<evidence type="ECO:0000256" key="8">
    <source>
        <dbReference type="ARBA" id="ARBA00022989"/>
    </source>
</evidence>
<dbReference type="CDD" id="cd00082">
    <property type="entry name" value="HisKA"/>
    <property type="match status" value="1"/>
</dbReference>
<dbReference type="GO" id="GO:0000155">
    <property type="term" value="F:phosphorelay sensor kinase activity"/>
    <property type="evidence" value="ECO:0007669"/>
    <property type="project" value="InterPro"/>
</dbReference>
<dbReference type="GO" id="GO:0016020">
    <property type="term" value="C:membrane"/>
    <property type="evidence" value="ECO:0007669"/>
    <property type="project" value="UniProtKB-SubCell"/>
</dbReference>
<feature type="domain" description="HAMP" evidence="12">
    <location>
        <begin position="156"/>
        <end position="208"/>
    </location>
</feature>
<evidence type="ECO:0000259" key="11">
    <source>
        <dbReference type="PROSITE" id="PS50109"/>
    </source>
</evidence>
<keyword evidence="8 10" id="KW-1133">Transmembrane helix</keyword>
<dbReference type="NCBIfam" id="NF038389">
    <property type="entry name" value="ArsS_fam_HK"/>
    <property type="match status" value="1"/>
</dbReference>
<dbReference type="SMART" id="SM00388">
    <property type="entry name" value="HisKA"/>
    <property type="match status" value="1"/>
</dbReference>
<keyword evidence="9 10" id="KW-0472">Membrane</keyword>
<evidence type="ECO:0000256" key="1">
    <source>
        <dbReference type="ARBA" id="ARBA00000085"/>
    </source>
</evidence>
<dbReference type="PROSITE" id="PS50885">
    <property type="entry name" value="HAMP"/>
    <property type="match status" value="1"/>
</dbReference>
<dbReference type="SUPFAM" id="SSF55874">
    <property type="entry name" value="ATPase domain of HSP90 chaperone/DNA topoisomerase II/histidine kinase"/>
    <property type="match status" value="1"/>
</dbReference>
<evidence type="ECO:0000259" key="12">
    <source>
        <dbReference type="PROSITE" id="PS50885"/>
    </source>
</evidence>